<evidence type="ECO:0000256" key="1">
    <source>
        <dbReference type="SAM" id="MobiDB-lite"/>
    </source>
</evidence>
<evidence type="ECO:0000313" key="4">
    <source>
        <dbReference type="EMBL" id="HEF65896.1"/>
    </source>
</evidence>
<organism evidence="4">
    <name type="scientific">Thermomicrobium roseum</name>
    <dbReference type="NCBI Taxonomy" id="500"/>
    <lineage>
        <taxon>Bacteria</taxon>
        <taxon>Pseudomonadati</taxon>
        <taxon>Thermomicrobiota</taxon>
        <taxon>Thermomicrobia</taxon>
        <taxon>Thermomicrobiales</taxon>
        <taxon>Thermomicrobiaceae</taxon>
        <taxon>Thermomicrobium</taxon>
    </lineage>
</organism>
<feature type="region of interest" description="Disordered" evidence="1">
    <location>
        <begin position="1"/>
        <end position="39"/>
    </location>
</feature>
<gene>
    <name evidence="4" type="ORF">ENP47_09905</name>
</gene>
<protein>
    <recommendedName>
        <fullName evidence="5">Glucose-6-phosphate dehydrogenase subunit</fullName>
    </recommendedName>
</protein>
<dbReference type="PANTHER" id="PTHR38658">
    <property type="entry name" value="OXPP CYCLE PROTEIN OPCA-RELATED"/>
    <property type="match status" value="1"/>
</dbReference>
<evidence type="ECO:0000259" key="2">
    <source>
        <dbReference type="Pfam" id="PF10128"/>
    </source>
</evidence>
<reference evidence="4" key="1">
    <citation type="journal article" date="2020" name="mSystems">
        <title>Genome- and Community-Level Interaction Insights into Carbon Utilization and Element Cycling Functions of Hydrothermarchaeota in Hydrothermal Sediment.</title>
        <authorList>
            <person name="Zhou Z."/>
            <person name="Liu Y."/>
            <person name="Xu W."/>
            <person name="Pan J."/>
            <person name="Luo Z.H."/>
            <person name="Li M."/>
        </authorList>
    </citation>
    <scope>NUCLEOTIDE SEQUENCE [LARGE SCALE GENOMIC DNA]</scope>
    <source>
        <strain evidence="4">SpSt-222</strain>
    </source>
</reference>
<name>A0A7C1FXN3_THERO</name>
<feature type="domain" description="Glucose-6-phosphate dehydrogenase assembly protein OpcA C-terminal" evidence="3">
    <location>
        <begin position="221"/>
        <end position="400"/>
    </location>
</feature>
<dbReference type="InterPro" id="IPR046802">
    <property type="entry name" value="OpcA_G6PD_C"/>
</dbReference>
<sequence length="419" mass="47630">MPGHGDHQRQSSSSHATDDDGVAPEPDSDGRHPMRSMPPALPFDIEAIERELARLWQSAPMADRRNELALSRTSVLTLFVYAPDTSRADTARDLISRLSMHHPSRVVLLVTSRQEPLEEPQISIQCNLGIAERYAPCYEQITITLPSDGMELLPSLLIPLALPDLPAFLWWLGPLPCHDRRFVAVARAVDRLIFDSLESPHPIADIIATRRLVQQVARSTAVSDLNWGRLGPWQETTARMFEIPHCRWALDAITRVDLRYGYAPQRSTPNPTQALLYLGWMASRLGWRLASLEADGNSWRLDLTAPGNRRLNWTIAPQPSEELFHGQLVHVSFVAEHNHETASFSIDLSGHDRATLRLRVHDRNHCVLEHAFHHHLLDLQRLLINELQEVAPDWLYEHALDEATAIAVEYRKLERQKEH</sequence>
<feature type="domain" description="Glucose-6-phosphate dehydrogenase assembly protein OpcA N-terminal" evidence="2">
    <location>
        <begin position="97"/>
        <end position="209"/>
    </location>
</feature>
<evidence type="ECO:0008006" key="5">
    <source>
        <dbReference type="Google" id="ProtNLM"/>
    </source>
</evidence>
<accession>A0A7C1FXN3</accession>
<dbReference type="EMBL" id="DSJL01000011">
    <property type="protein sequence ID" value="HEF65896.1"/>
    <property type="molecule type" value="Genomic_DNA"/>
</dbReference>
<proteinExistence type="predicted"/>
<dbReference type="InterPro" id="IPR046801">
    <property type="entry name" value="OpcA_G6PD_N"/>
</dbReference>
<dbReference type="PANTHER" id="PTHR38658:SF1">
    <property type="entry name" value="OXPP CYCLE PROTEIN OPCA-RELATED"/>
    <property type="match status" value="1"/>
</dbReference>
<evidence type="ECO:0000259" key="3">
    <source>
        <dbReference type="Pfam" id="PF20171"/>
    </source>
</evidence>
<dbReference type="InterPro" id="IPR004555">
    <property type="entry name" value="G6PDH_assembly_OpcA"/>
</dbReference>
<dbReference type="Pfam" id="PF10128">
    <property type="entry name" value="OpcA_G6PD_assem"/>
    <property type="match status" value="1"/>
</dbReference>
<dbReference type="AlphaFoldDB" id="A0A7C1FXN3"/>
<dbReference type="Pfam" id="PF20171">
    <property type="entry name" value="OpcA_G6PD_C"/>
    <property type="match status" value="1"/>
</dbReference>
<comment type="caution">
    <text evidence="4">The sequence shown here is derived from an EMBL/GenBank/DDBJ whole genome shotgun (WGS) entry which is preliminary data.</text>
</comment>